<reference evidence="3" key="1">
    <citation type="submission" date="2016-11" db="EMBL/GenBank/DDBJ databases">
        <authorList>
            <person name="Varghese N."/>
            <person name="Submissions S."/>
        </authorList>
    </citation>
    <scope>NUCLEOTIDE SEQUENCE [LARGE SCALE GENOMIC DNA]</scope>
    <source>
        <strain evidence="3">DSM 26349</strain>
    </source>
</reference>
<dbReference type="STRING" id="797419.SAMN05216556_12063"/>
<evidence type="ECO:0000313" key="3">
    <source>
        <dbReference type="Proteomes" id="UP000184172"/>
    </source>
</evidence>
<feature type="domain" description="Type II CBASS E2 protein" evidence="1">
    <location>
        <begin position="28"/>
        <end position="144"/>
    </location>
</feature>
<evidence type="ECO:0000259" key="1">
    <source>
        <dbReference type="Pfam" id="PF26395"/>
    </source>
</evidence>
<dbReference type="RefSeq" id="WP_073219698.1">
    <property type="nucleotide sequence ID" value="NZ_FNNS01000020.1"/>
</dbReference>
<dbReference type="Pfam" id="PF26395">
    <property type="entry name" value="E2-CBASS"/>
    <property type="match status" value="1"/>
</dbReference>
<gene>
    <name evidence="2" type="ORF">SAMN04487908_12010</name>
</gene>
<dbReference type="Proteomes" id="UP000184172">
    <property type="component" value="Unassembled WGS sequence"/>
</dbReference>
<dbReference type="AlphaFoldDB" id="A0A1M6KDQ9"/>
<dbReference type="OrthoDB" id="4736406at2"/>
<proteinExistence type="predicted"/>
<dbReference type="EMBL" id="FQYV01000020">
    <property type="protein sequence ID" value="SHJ57096.1"/>
    <property type="molecule type" value="Genomic_DNA"/>
</dbReference>
<organism evidence="2 3">
    <name type="scientific">Aequorivita viscosa</name>
    <dbReference type="NCBI Taxonomy" id="797419"/>
    <lineage>
        <taxon>Bacteria</taxon>
        <taxon>Pseudomonadati</taxon>
        <taxon>Bacteroidota</taxon>
        <taxon>Flavobacteriia</taxon>
        <taxon>Flavobacteriales</taxon>
        <taxon>Flavobacteriaceae</taxon>
        <taxon>Aequorivita</taxon>
    </lineage>
</organism>
<keyword evidence="3" id="KW-1185">Reference proteome</keyword>
<sequence>MNLITALEASRISDIKKNWCVFLNTEKALVENYFEWLDLKIHHPNKALFGKGTLNFKNKSYDIELYYSPFLNYRYDRIYIKDKSIKYNDDIHLYKDLSLCLYHPIIDKPLFRGIPLYKMIPWITEWIVHYQGYKKYGVWLGREIKH</sequence>
<evidence type="ECO:0000313" key="2">
    <source>
        <dbReference type="EMBL" id="SHJ57096.1"/>
    </source>
</evidence>
<dbReference type="InterPro" id="IPR058588">
    <property type="entry name" value="E2-CBASS"/>
</dbReference>
<name>A0A1M6KDQ9_9FLAO</name>
<accession>A0A1M6KDQ9</accession>
<protein>
    <recommendedName>
        <fullName evidence="1">Type II CBASS E2 protein domain-containing protein</fullName>
    </recommendedName>
</protein>